<dbReference type="EMBL" id="MOOE01000008">
    <property type="protein sequence ID" value="KAK1526062.1"/>
    <property type="molecule type" value="Genomic_DNA"/>
</dbReference>
<comment type="caution">
    <text evidence="3">The sequence shown here is derived from an EMBL/GenBank/DDBJ whole genome shotgun (WGS) entry which is preliminary data.</text>
</comment>
<proteinExistence type="predicted"/>
<accession>A0AAJ0E0T3</accession>
<keyword evidence="2" id="KW-0472">Membrane</keyword>
<feature type="region of interest" description="Disordered" evidence="1">
    <location>
        <begin position="1"/>
        <end position="30"/>
    </location>
</feature>
<keyword evidence="2" id="KW-1133">Transmembrane helix</keyword>
<dbReference type="GeneID" id="85340188"/>
<gene>
    <name evidence="3" type="ORF">CCOS01_08480</name>
</gene>
<evidence type="ECO:0000256" key="1">
    <source>
        <dbReference type="SAM" id="MobiDB-lite"/>
    </source>
</evidence>
<sequence>MPQGEDWLERATRRARRRNEKSENSFRPMFSNYNPGFRRWQASYKDTRRTSRPTDVKNESQATGGSFDAFLAWVLRNWAQIRRILGMPLELLRLLFRVVPPCTWLYIAAAVMGLSAVFLATATATATARSSITHLGSYLSLSPLNSLLPQWLAGNAQIFDKKEYDLVLGSLSTYHDDLWMGARNLSSILRQSGSDKSSSFSLECLRKALLGSNDLASLAERTGHEILISGSNLKSTDVGQTFAVDIHIQDIVAAIQYESNAFHDKTQKILQESYQASSVLLYLIDQNPADKMADLSWADRFRAIVALPETLLWDSPTVTQKAVARRAKRFINILKGVKGVGDEITKYVNTSQLRQDLVMSVCALERVFQEAASIGEHRYDDLKALGQDGIAGKSVDYENVGRATLHLELWRAMASSQCRISVLEMERFERRRTSLADWKRSTVALSVSLEDLQKRVEGQGGLEKEKDSDAIDVEMTLKTKAQEFRSTLQQTFS</sequence>
<dbReference type="RefSeq" id="XP_060312915.1">
    <property type="nucleotide sequence ID" value="XM_060456641.1"/>
</dbReference>
<keyword evidence="4" id="KW-1185">Reference proteome</keyword>
<keyword evidence="2" id="KW-0812">Transmembrane</keyword>
<organism evidence="3 4">
    <name type="scientific">Colletotrichum costaricense</name>
    <dbReference type="NCBI Taxonomy" id="1209916"/>
    <lineage>
        <taxon>Eukaryota</taxon>
        <taxon>Fungi</taxon>
        <taxon>Dikarya</taxon>
        <taxon>Ascomycota</taxon>
        <taxon>Pezizomycotina</taxon>
        <taxon>Sordariomycetes</taxon>
        <taxon>Hypocreomycetidae</taxon>
        <taxon>Glomerellales</taxon>
        <taxon>Glomerellaceae</taxon>
        <taxon>Colletotrichum</taxon>
        <taxon>Colletotrichum acutatum species complex</taxon>
    </lineage>
</organism>
<protein>
    <submittedName>
        <fullName evidence="3">Uncharacterized protein</fullName>
    </submittedName>
</protein>
<evidence type="ECO:0000256" key="2">
    <source>
        <dbReference type="SAM" id="Phobius"/>
    </source>
</evidence>
<evidence type="ECO:0000313" key="3">
    <source>
        <dbReference type="EMBL" id="KAK1526062.1"/>
    </source>
</evidence>
<dbReference type="AlphaFoldDB" id="A0AAJ0E0T3"/>
<feature type="transmembrane region" description="Helical" evidence="2">
    <location>
        <begin position="103"/>
        <end position="124"/>
    </location>
</feature>
<evidence type="ECO:0000313" key="4">
    <source>
        <dbReference type="Proteomes" id="UP001240678"/>
    </source>
</evidence>
<dbReference type="Proteomes" id="UP001240678">
    <property type="component" value="Unassembled WGS sequence"/>
</dbReference>
<name>A0AAJ0E0T3_9PEZI</name>
<reference evidence="3 4" key="1">
    <citation type="submission" date="2016-10" db="EMBL/GenBank/DDBJ databases">
        <title>The genome sequence of Colletotrichum fioriniae PJ7.</title>
        <authorList>
            <person name="Baroncelli R."/>
        </authorList>
    </citation>
    <scope>NUCLEOTIDE SEQUENCE [LARGE SCALE GENOMIC DNA]</scope>
    <source>
        <strain evidence="3 4">IMI 309622</strain>
    </source>
</reference>